<gene>
    <name evidence="9" type="ORF">HYDPIDRAFT_131492</name>
</gene>
<dbReference type="PROSITE" id="PS50850">
    <property type="entry name" value="MFS"/>
    <property type="match status" value="1"/>
</dbReference>
<evidence type="ECO:0000256" key="6">
    <source>
        <dbReference type="SAM" id="MobiDB-lite"/>
    </source>
</evidence>
<dbReference type="EMBL" id="KN839844">
    <property type="protein sequence ID" value="KIJ65162.1"/>
    <property type="molecule type" value="Genomic_DNA"/>
</dbReference>
<keyword evidence="4 7" id="KW-1133">Transmembrane helix</keyword>
<feature type="transmembrane region" description="Helical" evidence="7">
    <location>
        <begin position="386"/>
        <end position="416"/>
    </location>
</feature>
<accession>A0A0C9WGC0</accession>
<protein>
    <recommendedName>
        <fullName evidence="8">Major facilitator superfamily (MFS) profile domain-containing protein</fullName>
    </recommendedName>
</protein>
<keyword evidence="3 7" id="KW-0812">Transmembrane</keyword>
<dbReference type="InterPro" id="IPR001958">
    <property type="entry name" value="Tet-R_TetA/multi-R_MdtG-like"/>
</dbReference>
<feature type="transmembrane region" description="Helical" evidence="7">
    <location>
        <begin position="356"/>
        <end position="374"/>
    </location>
</feature>
<dbReference type="GO" id="GO:0016020">
    <property type="term" value="C:membrane"/>
    <property type="evidence" value="ECO:0007669"/>
    <property type="project" value="UniProtKB-SubCell"/>
</dbReference>
<dbReference type="AlphaFoldDB" id="A0A0C9WGC0"/>
<dbReference type="InterPro" id="IPR036259">
    <property type="entry name" value="MFS_trans_sf"/>
</dbReference>
<sequence length="487" mass="52515">MPSRATDEETPLLSQHSEDVRGANAKKRTPLPWRQFSILLMLQVSEPITSQVISPFLPQLIRDIGITNGEDSRVGYYVGLMHSLFFLTEACTIFHWSRISDQIGRKPVLLTGLFGLSASMFCFGLARTFWGLVLSRCLNGALNGNIGIMKSMVAEITDSTNMAQAYGILPFAWATGTTLGPLIGGSLARPADRFPEVFGNSTFLKKYPYFLPCSVPATVTALSWLITFLFLKETTKPQKTPKEYFFGRKSKHITNEGSVHPNDGPLPNPNDAQVPFRALLVPPVLIAAGSYASFSLIEMAFRAVIPVFYATPVEMGGLDLDPPAIGTILSLLGLSGGVLQWIFFAPMHDWLGAKNMFLVTTSACLPMVGLFPAINAVAREQGVGGAVYFLVGLQMALFVLASFAFGVTFMFISAAAPNRASIGATNGLAQMIVSVMRAVGPAAVNSAFSLSVEKGVMGGNFAYWVMVGMVGITLGVGVALPRKMWND</sequence>
<dbReference type="HOGENOM" id="CLU_001265_54_6_1"/>
<keyword evidence="10" id="KW-1185">Reference proteome</keyword>
<dbReference type="Gene3D" id="1.20.1250.20">
    <property type="entry name" value="MFS general substrate transporter like domains"/>
    <property type="match status" value="1"/>
</dbReference>
<dbReference type="Pfam" id="PF07690">
    <property type="entry name" value="MFS_1"/>
    <property type="match status" value="1"/>
</dbReference>
<keyword evidence="2" id="KW-0813">Transport</keyword>
<feature type="transmembrane region" description="Helical" evidence="7">
    <location>
        <begin position="325"/>
        <end position="344"/>
    </location>
</feature>
<dbReference type="PANTHER" id="PTHR23504:SF15">
    <property type="entry name" value="MAJOR FACILITATOR SUPERFAMILY (MFS) PROFILE DOMAIN-CONTAINING PROTEIN"/>
    <property type="match status" value="1"/>
</dbReference>
<dbReference type="PRINTS" id="PR01035">
    <property type="entry name" value="TCRTETA"/>
</dbReference>
<evidence type="ECO:0000313" key="9">
    <source>
        <dbReference type="EMBL" id="KIJ65162.1"/>
    </source>
</evidence>
<dbReference type="CDD" id="cd17330">
    <property type="entry name" value="MFS_SLC46_TetA_like"/>
    <property type="match status" value="1"/>
</dbReference>
<dbReference type="InterPro" id="IPR011701">
    <property type="entry name" value="MFS"/>
</dbReference>
<evidence type="ECO:0000313" key="10">
    <source>
        <dbReference type="Proteomes" id="UP000053820"/>
    </source>
</evidence>
<reference evidence="9 10" key="1">
    <citation type="submission" date="2014-04" db="EMBL/GenBank/DDBJ databases">
        <title>Evolutionary Origins and Diversification of the Mycorrhizal Mutualists.</title>
        <authorList>
            <consortium name="DOE Joint Genome Institute"/>
            <consortium name="Mycorrhizal Genomics Consortium"/>
            <person name="Kohler A."/>
            <person name="Kuo A."/>
            <person name="Nagy L.G."/>
            <person name="Floudas D."/>
            <person name="Copeland A."/>
            <person name="Barry K.W."/>
            <person name="Cichocki N."/>
            <person name="Veneault-Fourrey C."/>
            <person name="LaButti K."/>
            <person name="Lindquist E.A."/>
            <person name="Lipzen A."/>
            <person name="Lundell T."/>
            <person name="Morin E."/>
            <person name="Murat C."/>
            <person name="Riley R."/>
            <person name="Ohm R."/>
            <person name="Sun H."/>
            <person name="Tunlid A."/>
            <person name="Henrissat B."/>
            <person name="Grigoriev I.V."/>
            <person name="Hibbett D.S."/>
            <person name="Martin F."/>
        </authorList>
    </citation>
    <scope>NUCLEOTIDE SEQUENCE [LARGE SCALE GENOMIC DNA]</scope>
    <source>
        <strain evidence="9 10">MD-312</strain>
    </source>
</reference>
<evidence type="ECO:0000256" key="5">
    <source>
        <dbReference type="ARBA" id="ARBA00023136"/>
    </source>
</evidence>
<feature type="domain" description="Major facilitator superfamily (MFS) profile" evidence="8">
    <location>
        <begin position="35"/>
        <end position="483"/>
    </location>
</feature>
<evidence type="ECO:0000256" key="7">
    <source>
        <dbReference type="SAM" id="Phobius"/>
    </source>
</evidence>
<name>A0A0C9WGC0_9AGAM</name>
<dbReference type="SUPFAM" id="SSF103473">
    <property type="entry name" value="MFS general substrate transporter"/>
    <property type="match status" value="1"/>
</dbReference>
<dbReference type="Proteomes" id="UP000053820">
    <property type="component" value="Unassembled WGS sequence"/>
</dbReference>
<feature type="transmembrane region" description="Helical" evidence="7">
    <location>
        <begin position="74"/>
        <end position="96"/>
    </location>
</feature>
<evidence type="ECO:0000256" key="1">
    <source>
        <dbReference type="ARBA" id="ARBA00004141"/>
    </source>
</evidence>
<dbReference type="GO" id="GO:0022857">
    <property type="term" value="F:transmembrane transporter activity"/>
    <property type="evidence" value="ECO:0007669"/>
    <property type="project" value="InterPro"/>
</dbReference>
<evidence type="ECO:0000256" key="2">
    <source>
        <dbReference type="ARBA" id="ARBA00022448"/>
    </source>
</evidence>
<feature type="transmembrane region" description="Helical" evidence="7">
    <location>
        <begin position="108"/>
        <end position="130"/>
    </location>
</feature>
<proteinExistence type="predicted"/>
<dbReference type="PANTHER" id="PTHR23504">
    <property type="entry name" value="MAJOR FACILITATOR SUPERFAMILY DOMAIN-CONTAINING PROTEIN 10"/>
    <property type="match status" value="1"/>
</dbReference>
<dbReference type="InterPro" id="IPR020846">
    <property type="entry name" value="MFS_dom"/>
</dbReference>
<feature type="transmembrane region" description="Helical" evidence="7">
    <location>
        <begin position="428"/>
        <end position="449"/>
    </location>
</feature>
<feature type="transmembrane region" description="Helical" evidence="7">
    <location>
        <begin position="284"/>
        <end position="305"/>
    </location>
</feature>
<feature type="transmembrane region" description="Helical" evidence="7">
    <location>
        <begin position="461"/>
        <end position="480"/>
    </location>
</feature>
<organism evidence="9 10">
    <name type="scientific">Hydnomerulius pinastri MD-312</name>
    <dbReference type="NCBI Taxonomy" id="994086"/>
    <lineage>
        <taxon>Eukaryota</taxon>
        <taxon>Fungi</taxon>
        <taxon>Dikarya</taxon>
        <taxon>Basidiomycota</taxon>
        <taxon>Agaricomycotina</taxon>
        <taxon>Agaricomycetes</taxon>
        <taxon>Agaricomycetidae</taxon>
        <taxon>Boletales</taxon>
        <taxon>Boletales incertae sedis</taxon>
        <taxon>Leucogyrophana</taxon>
    </lineage>
</organism>
<evidence type="ECO:0000256" key="3">
    <source>
        <dbReference type="ARBA" id="ARBA00022692"/>
    </source>
</evidence>
<evidence type="ECO:0000256" key="4">
    <source>
        <dbReference type="ARBA" id="ARBA00022989"/>
    </source>
</evidence>
<dbReference type="OrthoDB" id="419616at2759"/>
<comment type="subcellular location">
    <subcellularLocation>
        <location evidence="1">Membrane</location>
        <topology evidence="1">Multi-pass membrane protein</topology>
    </subcellularLocation>
</comment>
<feature type="transmembrane region" description="Helical" evidence="7">
    <location>
        <begin position="209"/>
        <end position="231"/>
    </location>
</feature>
<evidence type="ECO:0000259" key="8">
    <source>
        <dbReference type="PROSITE" id="PS50850"/>
    </source>
</evidence>
<feature type="region of interest" description="Disordered" evidence="6">
    <location>
        <begin position="1"/>
        <end position="25"/>
    </location>
</feature>
<keyword evidence="5 7" id="KW-0472">Membrane</keyword>